<dbReference type="GO" id="GO:0034045">
    <property type="term" value="C:phagophore assembly site membrane"/>
    <property type="evidence" value="ECO:0007669"/>
    <property type="project" value="UniProtKB-SubCell"/>
</dbReference>
<feature type="transmembrane region" description="Helical" evidence="19">
    <location>
        <begin position="596"/>
        <end position="617"/>
    </location>
</feature>
<keyword evidence="22" id="KW-1185">Reference proteome</keyword>
<evidence type="ECO:0000256" key="19">
    <source>
        <dbReference type="RuleBase" id="RU364027"/>
    </source>
</evidence>
<dbReference type="GO" id="GO:0005789">
    <property type="term" value="C:endoplasmic reticulum membrane"/>
    <property type="evidence" value="ECO:0007669"/>
    <property type="project" value="UniProtKB-SubCell"/>
</dbReference>
<evidence type="ECO:0000256" key="9">
    <source>
        <dbReference type="ARBA" id="ARBA00022989"/>
    </source>
</evidence>
<dbReference type="GO" id="GO:0006869">
    <property type="term" value="P:lipid transport"/>
    <property type="evidence" value="ECO:0007669"/>
    <property type="project" value="UniProtKB-KW"/>
</dbReference>
<dbReference type="GO" id="GO:0034497">
    <property type="term" value="P:protein localization to phagophore assembly site"/>
    <property type="evidence" value="ECO:0007669"/>
    <property type="project" value="TreeGrafter"/>
</dbReference>
<comment type="similarity">
    <text evidence="5 19">Belongs to the ATG9 family.</text>
</comment>
<comment type="function">
    <text evidence="19">Phospholipid scramblase involved in autophagy. Cycles between the preautophagosomal structure/phagophore assembly site (PAS) and the cytoplasmic vesicle pool and supplies membrane for the growing autophagosome. Lipid scramblase activity plays a key role in preautophagosomal structure/phagophore assembly by distributing the phospholipids that arrive through ATG2 from the cytoplasmic to the luminal leaflet of the bilayer, thereby driving autophagosomal membrane expansion.</text>
</comment>
<sequence length="969" mass="109891">MLSATVSVIPGAGDAWTNLPKPGIITQHLIKTVIVLVGTRTKKLPSSNLDTEPKCSSFFIFDRITEYLMTSDMFSRIKSPSRGAQSFYQQLRSGEDPEYDPGLDEENLGHRFEDFHAEGLDIGDSRMTVESVVPGPKGKGKANPQLTAHVRSPGGSPPRWHQQDDEGDNEVPASLLMEPKDMTNPHTTSPPRRAARSGNPRTPASAGPSSARTRAQWEAATAQQLLHQEDPYSTSTGPQPRPIAGGGMMNNPREKALWRWVNTSNLDSFMRDVYDYYEGGGLWCILSTNALWLLETLFVAVLLTFLSQCIDYSEIPKSHSLHEVIVPQCTRKMSGLWNFTIWLYTFFFIWKCVQYFVEIRRLTYIRDFYIYLLEIPEQDMQTISWQDVVGRIMALREENPKTATNISPRLRQFMGSQSKERLDALDIANRLMRKENYLIAMINKDILDLSLPVPFLRGRQLFSKTMEWYLQYCILDMAFNELGQVQQDFLRPDRRRLLSQKLRQRFLFAGFLNLLFAPVVLAYVVLVYFFTYYYEYQKDPKQAAARKYTSLAEWKFRQFNELPHIFYERLHMSYPFATRYIDQFPKRITEEVAKSIAFMSGAITAILAVGSILDSELFLSFEITKDRPVMFYLGIFAAIWATTRGMVSEETLVFNPEYALRNVIEYTRYVPDHWRNKLHSAEVKQEFSELYKMKVVIFLEEMMGIITTPMLLLFSLPKCSDQIIDFFREFTIHVDGLGYVCSFAVFDFQKGPGNTGPQGPRPDVREDYYSTKHGKMAASYYGFLDNYAANPKTGIPGHLPPGPKPSFHPPPSFPGLGSPTLAADMQGSHIARAETGRNRSRAPGGRGARIGAMPQPSPMASMLLDQHHQPPGGNTVARSLYASRYPRGYRGESQIIEETEASASRRNGEDDELYEPGGALGESIWETSPARGVTRENSAANTEDPEAGVLGLIYQLQQTQRPRRGGGMV</sequence>
<comment type="catalytic activity">
    <reaction evidence="18">
        <text>a 1,2-diacyl-sn-glycero-3-phosphocholine(in) = a 1,2-diacyl-sn-glycero-3-phosphocholine(out)</text>
        <dbReference type="Rhea" id="RHEA:38571"/>
        <dbReference type="ChEBI" id="CHEBI:57643"/>
    </reaction>
</comment>
<dbReference type="PANTHER" id="PTHR13038:SF10">
    <property type="entry name" value="AUTOPHAGY-RELATED PROTEIN 9"/>
    <property type="match status" value="1"/>
</dbReference>
<keyword evidence="10 19" id="KW-0072">Autophagy</keyword>
<evidence type="ECO:0000313" key="21">
    <source>
        <dbReference type="EMBL" id="RFN46428.1"/>
    </source>
</evidence>
<dbReference type="GO" id="GO:0005776">
    <property type="term" value="C:autophagosome"/>
    <property type="evidence" value="ECO:0007669"/>
    <property type="project" value="TreeGrafter"/>
</dbReference>
<protein>
    <recommendedName>
        <fullName evidence="6 19">Autophagy-related protein 9</fullName>
    </recommendedName>
</protein>
<evidence type="ECO:0000256" key="12">
    <source>
        <dbReference type="ARBA" id="ARBA00023055"/>
    </source>
</evidence>
<evidence type="ECO:0000256" key="18">
    <source>
        <dbReference type="ARBA" id="ARBA00024631"/>
    </source>
</evidence>
<evidence type="ECO:0000256" key="8">
    <source>
        <dbReference type="ARBA" id="ARBA00022692"/>
    </source>
</evidence>
<evidence type="ECO:0000313" key="22">
    <source>
        <dbReference type="Proteomes" id="UP000265631"/>
    </source>
</evidence>
<name>A0A395MEU4_9HYPO</name>
<proteinExistence type="inferred from homology"/>
<dbReference type="GO" id="GO:0000139">
    <property type="term" value="C:Golgi membrane"/>
    <property type="evidence" value="ECO:0007669"/>
    <property type="project" value="UniProtKB-SubCell"/>
</dbReference>
<evidence type="ECO:0000256" key="10">
    <source>
        <dbReference type="ARBA" id="ARBA00023006"/>
    </source>
</evidence>
<dbReference type="GO" id="GO:0034727">
    <property type="term" value="P:piecemeal microautophagy of the nucleus"/>
    <property type="evidence" value="ECO:0007669"/>
    <property type="project" value="TreeGrafter"/>
</dbReference>
<dbReference type="GO" id="GO:0030659">
    <property type="term" value="C:cytoplasmic vesicle membrane"/>
    <property type="evidence" value="ECO:0007669"/>
    <property type="project" value="UniProtKB-SubCell"/>
</dbReference>
<organism evidence="21 22">
    <name type="scientific">Fusarium flagelliforme</name>
    <dbReference type="NCBI Taxonomy" id="2675880"/>
    <lineage>
        <taxon>Eukaryota</taxon>
        <taxon>Fungi</taxon>
        <taxon>Dikarya</taxon>
        <taxon>Ascomycota</taxon>
        <taxon>Pezizomycotina</taxon>
        <taxon>Sordariomycetes</taxon>
        <taxon>Hypocreomycetidae</taxon>
        <taxon>Hypocreales</taxon>
        <taxon>Nectriaceae</taxon>
        <taxon>Fusarium</taxon>
        <taxon>Fusarium incarnatum-equiseti species complex</taxon>
    </lineage>
</organism>
<evidence type="ECO:0000256" key="14">
    <source>
        <dbReference type="ARBA" id="ARBA00023329"/>
    </source>
</evidence>
<keyword evidence="11" id="KW-0333">Golgi apparatus</keyword>
<evidence type="ECO:0000256" key="1">
    <source>
        <dbReference type="ARBA" id="ARBA00004439"/>
    </source>
</evidence>
<keyword evidence="12 19" id="KW-0445">Lipid transport</keyword>
<evidence type="ECO:0000256" key="5">
    <source>
        <dbReference type="ARBA" id="ARBA00006185"/>
    </source>
</evidence>
<dbReference type="AlphaFoldDB" id="A0A395MEU4"/>
<dbReference type="Proteomes" id="UP000265631">
    <property type="component" value="Unassembled WGS sequence"/>
</dbReference>
<keyword evidence="13 19" id="KW-0472">Membrane</keyword>
<evidence type="ECO:0000256" key="13">
    <source>
        <dbReference type="ARBA" id="ARBA00023136"/>
    </source>
</evidence>
<dbReference type="Pfam" id="PF04109">
    <property type="entry name" value="ATG9"/>
    <property type="match status" value="1"/>
</dbReference>
<gene>
    <name evidence="21" type="ORF">FIE12Z_9317</name>
</gene>
<dbReference type="STRING" id="2594813.A0A395MEU4"/>
<feature type="region of interest" description="Disordered" evidence="20">
    <location>
        <begin position="891"/>
        <end position="946"/>
    </location>
</feature>
<evidence type="ECO:0000256" key="15">
    <source>
        <dbReference type="ARBA" id="ARBA00024479"/>
    </source>
</evidence>
<accession>A0A395MEU4</accession>
<keyword evidence="9 19" id="KW-1133">Transmembrane helix</keyword>
<dbReference type="PANTHER" id="PTHR13038">
    <property type="entry name" value="APG9 AUTOPHAGY 9"/>
    <property type="match status" value="1"/>
</dbReference>
<feature type="transmembrane region" description="Helical" evidence="19">
    <location>
        <begin position="695"/>
        <end position="714"/>
    </location>
</feature>
<comment type="catalytic activity">
    <reaction evidence="16">
        <text>a 1,2-diacyl-sn-glycero-3-phosphoethanolamine(in) = a 1,2-diacyl-sn-glycero-3-phosphoethanolamine(out)</text>
        <dbReference type="Rhea" id="RHEA:38895"/>
        <dbReference type="ChEBI" id="CHEBI:64612"/>
    </reaction>
</comment>
<keyword evidence="8 19" id="KW-0812">Transmembrane</keyword>
<evidence type="ECO:0000256" key="11">
    <source>
        <dbReference type="ARBA" id="ARBA00023034"/>
    </source>
</evidence>
<dbReference type="GO" id="GO:0000422">
    <property type="term" value="P:autophagy of mitochondrion"/>
    <property type="evidence" value="ECO:0007669"/>
    <property type="project" value="TreeGrafter"/>
</dbReference>
<comment type="subcellular location">
    <subcellularLocation>
        <location evidence="1">Cytoplasmic vesicle membrane</location>
        <topology evidence="1">Multi-pass membrane protein</topology>
    </subcellularLocation>
    <subcellularLocation>
        <location evidence="2">Endoplasmic reticulum membrane</location>
        <topology evidence="2">Multi-pass membrane protein</topology>
    </subcellularLocation>
    <subcellularLocation>
        <location evidence="4">Golgi apparatus membrane</location>
        <topology evidence="4">Multi-pass membrane protein</topology>
    </subcellularLocation>
    <subcellularLocation>
        <location evidence="3 19">Preautophagosomal structure membrane</location>
        <topology evidence="3 19">Multi-pass membrane protein</topology>
    </subcellularLocation>
</comment>
<evidence type="ECO:0000256" key="3">
    <source>
        <dbReference type="ARBA" id="ARBA00004511"/>
    </source>
</evidence>
<feature type="region of interest" description="Disordered" evidence="20">
    <location>
        <begin position="832"/>
        <end position="854"/>
    </location>
</feature>
<keyword evidence="7 19" id="KW-0813">Transport</keyword>
<evidence type="ECO:0000256" key="20">
    <source>
        <dbReference type="SAM" id="MobiDB-lite"/>
    </source>
</evidence>
<comment type="caution">
    <text evidence="21">The sequence shown here is derived from an EMBL/GenBank/DDBJ whole genome shotgun (WGS) entry which is preliminary data.</text>
</comment>
<feature type="transmembrane region" description="Helical" evidence="19">
    <location>
        <begin position="336"/>
        <end position="357"/>
    </location>
</feature>
<evidence type="ECO:0000256" key="16">
    <source>
        <dbReference type="ARBA" id="ARBA00024615"/>
    </source>
</evidence>
<feature type="region of interest" description="Disordered" evidence="20">
    <location>
        <begin position="126"/>
        <end position="217"/>
    </location>
</feature>
<feature type="transmembrane region" description="Helical" evidence="19">
    <location>
        <begin position="629"/>
        <end position="647"/>
    </location>
</feature>
<evidence type="ECO:0000256" key="17">
    <source>
        <dbReference type="ARBA" id="ARBA00024621"/>
    </source>
</evidence>
<reference evidence="21 22" key="1">
    <citation type="journal article" date="2018" name="PLoS Pathog.">
        <title>Evolution of structural diversity of trichothecenes, a family of toxins produced by plant pathogenic and entomopathogenic fungi.</title>
        <authorList>
            <person name="Proctor R.H."/>
            <person name="McCormick S.P."/>
            <person name="Kim H.S."/>
            <person name="Cardoza R.E."/>
            <person name="Stanley A.M."/>
            <person name="Lindo L."/>
            <person name="Kelly A."/>
            <person name="Brown D.W."/>
            <person name="Lee T."/>
            <person name="Vaughan M.M."/>
            <person name="Alexander N.J."/>
            <person name="Busman M."/>
            <person name="Gutierrez S."/>
        </authorList>
    </citation>
    <scope>NUCLEOTIDE SEQUENCE [LARGE SCALE GENOMIC DNA]</scope>
    <source>
        <strain evidence="21 22">NRRL 13405</strain>
    </source>
</reference>
<evidence type="ECO:0000256" key="7">
    <source>
        <dbReference type="ARBA" id="ARBA00022448"/>
    </source>
</evidence>
<keyword evidence="14" id="KW-0968">Cytoplasmic vesicle</keyword>
<feature type="compositionally biased region" description="Polar residues" evidence="20">
    <location>
        <begin position="199"/>
        <end position="213"/>
    </location>
</feature>
<dbReference type="EMBL" id="PXXK01000300">
    <property type="protein sequence ID" value="RFN46428.1"/>
    <property type="molecule type" value="Genomic_DNA"/>
</dbReference>
<evidence type="ECO:0000256" key="6">
    <source>
        <dbReference type="ARBA" id="ARBA00018074"/>
    </source>
</evidence>
<comment type="catalytic activity">
    <reaction evidence="17">
        <text>a 1,2-diacyl-sn-glycero-3-phospho-(1D-myo-inositol-3-phosphate)(in) = a 1,2-diacyl-sn-glycero-3-phospho-(1D-myo-inositol-3-phosphate)(out)</text>
        <dbReference type="Rhea" id="RHEA:67920"/>
        <dbReference type="ChEBI" id="CHEBI:58088"/>
    </reaction>
</comment>
<comment type="catalytic activity">
    <reaction evidence="15">
        <text>a 1,2-diacyl-sn-glycero-3-phospho-L-serine(in) = a 1,2-diacyl-sn-glycero-3-phospho-L-serine(out)</text>
        <dbReference type="Rhea" id="RHEA:38663"/>
        <dbReference type="ChEBI" id="CHEBI:57262"/>
    </reaction>
</comment>
<evidence type="ECO:0000256" key="2">
    <source>
        <dbReference type="ARBA" id="ARBA00004477"/>
    </source>
</evidence>
<feature type="transmembrane region" description="Helical" evidence="19">
    <location>
        <begin position="506"/>
        <end position="530"/>
    </location>
</feature>
<dbReference type="InterPro" id="IPR007241">
    <property type="entry name" value="Autophagy-rel_prot_9"/>
</dbReference>
<evidence type="ECO:0000256" key="4">
    <source>
        <dbReference type="ARBA" id="ARBA00004653"/>
    </source>
</evidence>
<dbReference type="GO" id="GO:0061709">
    <property type="term" value="P:reticulophagy"/>
    <property type="evidence" value="ECO:0007669"/>
    <property type="project" value="TreeGrafter"/>
</dbReference>